<dbReference type="EMBL" id="UYSL01020610">
    <property type="protein sequence ID" value="VDL75420.1"/>
    <property type="molecule type" value="Genomic_DNA"/>
</dbReference>
<name>A0A0N4Y6U2_NIPBR</name>
<evidence type="ECO:0000313" key="2">
    <source>
        <dbReference type="Proteomes" id="UP000271162"/>
    </source>
</evidence>
<dbReference type="Proteomes" id="UP000271162">
    <property type="component" value="Unassembled WGS sequence"/>
</dbReference>
<accession>A0A0N4Y6U2</accession>
<reference evidence="1 2" key="2">
    <citation type="submission" date="2018-11" db="EMBL/GenBank/DDBJ databases">
        <authorList>
            <consortium name="Pathogen Informatics"/>
        </authorList>
    </citation>
    <scope>NUCLEOTIDE SEQUENCE [LARGE SCALE GENOMIC DNA]</scope>
</reference>
<evidence type="ECO:0000313" key="3">
    <source>
        <dbReference type="WBParaSite" id="NBR_0001183001-mRNA-1"/>
    </source>
</evidence>
<organism evidence="3">
    <name type="scientific">Nippostrongylus brasiliensis</name>
    <name type="common">Rat hookworm</name>
    <dbReference type="NCBI Taxonomy" id="27835"/>
    <lineage>
        <taxon>Eukaryota</taxon>
        <taxon>Metazoa</taxon>
        <taxon>Ecdysozoa</taxon>
        <taxon>Nematoda</taxon>
        <taxon>Chromadorea</taxon>
        <taxon>Rhabditida</taxon>
        <taxon>Rhabditina</taxon>
        <taxon>Rhabditomorpha</taxon>
        <taxon>Strongyloidea</taxon>
        <taxon>Heligmosomidae</taxon>
        <taxon>Nippostrongylus</taxon>
    </lineage>
</organism>
<gene>
    <name evidence="1" type="ORF">NBR_LOCUS11831</name>
</gene>
<protein>
    <submittedName>
        <fullName evidence="3">GD_AH_C domain-containing protein</fullName>
    </submittedName>
</protein>
<reference evidence="3" key="1">
    <citation type="submission" date="2017-02" db="UniProtKB">
        <authorList>
            <consortium name="WormBaseParasite"/>
        </authorList>
    </citation>
    <scope>IDENTIFICATION</scope>
</reference>
<sequence length="36" mass="3612">MSGISTVDPGGGGCETIMAIECAGYNSGSDIYVISR</sequence>
<proteinExistence type="predicted"/>
<keyword evidence="2" id="KW-1185">Reference proteome</keyword>
<dbReference type="AlphaFoldDB" id="A0A0N4Y6U2"/>
<evidence type="ECO:0000313" key="1">
    <source>
        <dbReference type="EMBL" id="VDL75420.1"/>
    </source>
</evidence>
<dbReference type="WBParaSite" id="NBR_0001183001-mRNA-1">
    <property type="protein sequence ID" value="NBR_0001183001-mRNA-1"/>
    <property type="gene ID" value="NBR_0001183001"/>
</dbReference>